<gene>
    <name evidence="1" type="ORF">METZ01_LOCUS315278</name>
</gene>
<dbReference type="AlphaFoldDB" id="A0A382NML4"/>
<reference evidence="1" key="1">
    <citation type="submission" date="2018-05" db="EMBL/GenBank/DDBJ databases">
        <authorList>
            <person name="Lanie J.A."/>
            <person name="Ng W.-L."/>
            <person name="Kazmierczak K.M."/>
            <person name="Andrzejewski T.M."/>
            <person name="Davidsen T.M."/>
            <person name="Wayne K.J."/>
            <person name="Tettelin H."/>
            <person name="Glass J.I."/>
            <person name="Rusch D."/>
            <person name="Podicherti R."/>
            <person name="Tsui H.-C.T."/>
            <person name="Winkler M.E."/>
        </authorList>
    </citation>
    <scope>NUCLEOTIDE SEQUENCE</scope>
</reference>
<sequence length="265" mass="31234">MSNNPKKTGRPELWNVQYFPHFTEHSNELGLMLHKYKSKGYMAYYRLCEALAKADRHKIYLQNDTQKDTFIMNVGVDQEVIDYLIKIMLDNGRMDRDTWENEKAIWIQDFVEKLNPIWYKRGKRLPKKDGTVESIFREQVDNNRLSGTGNSELSKVKLNEMKSSELNDDSLLTFKEYEKLFPDTDIKKSLEKLFIRDPNPSHEGVLGWLKNEKNKKKAEFRKTKTGLNIAYCSKCGKKEFPDQFQLKQGSTCHHVEYTRNRSMSQ</sequence>
<protein>
    <submittedName>
        <fullName evidence="1">Uncharacterized protein</fullName>
    </submittedName>
</protein>
<organism evidence="1">
    <name type="scientific">marine metagenome</name>
    <dbReference type="NCBI Taxonomy" id="408172"/>
    <lineage>
        <taxon>unclassified sequences</taxon>
        <taxon>metagenomes</taxon>
        <taxon>ecological metagenomes</taxon>
    </lineage>
</organism>
<proteinExistence type="predicted"/>
<name>A0A382NML4_9ZZZZ</name>
<accession>A0A382NML4</accession>
<dbReference type="EMBL" id="UINC01101542">
    <property type="protein sequence ID" value="SVC62424.1"/>
    <property type="molecule type" value="Genomic_DNA"/>
</dbReference>
<evidence type="ECO:0000313" key="1">
    <source>
        <dbReference type="EMBL" id="SVC62424.1"/>
    </source>
</evidence>